<dbReference type="EMBL" id="CAKOFQ010006883">
    <property type="protein sequence ID" value="CAH1979753.1"/>
    <property type="molecule type" value="Genomic_DNA"/>
</dbReference>
<accession>A0A9P0KX73</accession>
<evidence type="ECO:0000256" key="7">
    <source>
        <dbReference type="SAM" id="Phobius"/>
    </source>
</evidence>
<reference evidence="8" key="1">
    <citation type="submission" date="2022-03" db="EMBL/GenBank/DDBJ databases">
        <authorList>
            <person name="Sayadi A."/>
        </authorList>
    </citation>
    <scope>NUCLEOTIDE SEQUENCE</scope>
</reference>
<keyword evidence="9" id="KW-1185">Reference proteome</keyword>
<dbReference type="GO" id="GO:0005789">
    <property type="term" value="C:endoplasmic reticulum membrane"/>
    <property type="evidence" value="ECO:0007669"/>
    <property type="project" value="UniProtKB-SubCell"/>
</dbReference>
<keyword evidence="4 7" id="KW-1133">Transmembrane helix</keyword>
<feature type="coiled-coil region" evidence="6">
    <location>
        <begin position="128"/>
        <end position="160"/>
    </location>
</feature>
<keyword evidence="5 7" id="KW-0472">Membrane</keyword>
<name>A0A9P0KX73_ACAOB</name>
<dbReference type="PANTHER" id="PTHR31394">
    <property type="entry name" value="TRANSMEMBRANE PROTEIN 199"/>
    <property type="match status" value="1"/>
</dbReference>
<dbReference type="Pfam" id="PF11712">
    <property type="entry name" value="Vma12"/>
    <property type="match status" value="1"/>
</dbReference>
<keyword evidence="2 7" id="KW-0812">Transmembrane</keyword>
<organism evidence="8 9">
    <name type="scientific">Acanthoscelides obtectus</name>
    <name type="common">Bean weevil</name>
    <name type="synonym">Bruchus obtectus</name>
    <dbReference type="NCBI Taxonomy" id="200917"/>
    <lineage>
        <taxon>Eukaryota</taxon>
        <taxon>Metazoa</taxon>
        <taxon>Ecdysozoa</taxon>
        <taxon>Arthropoda</taxon>
        <taxon>Hexapoda</taxon>
        <taxon>Insecta</taxon>
        <taxon>Pterygota</taxon>
        <taxon>Neoptera</taxon>
        <taxon>Endopterygota</taxon>
        <taxon>Coleoptera</taxon>
        <taxon>Polyphaga</taxon>
        <taxon>Cucujiformia</taxon>
        <taxon>Chrysomeloidea</taxon>
        <taxon>Chrysomelidae</taxon>
        <taxon>Bruchinae</taxon>
        <taxon>Bruchini</taxon>
        <taxon>Acanthoscelides</taxon>
    </lineage>
</organism>
<gene>
    <name evidence="8" type="ORF">ACAOBT_LOCUS13606</name>
</gene>
<dbReference type="OrthoDB" id="19981at2759"/>
<feature type="transmembrane region" description="Helical" evidence="7">
    <location>
        <begin position="177"/>
        <end position="201"/>
    </location>
</feature>
<evidence type="ECO:0000256" key="2">
    <source>
        <dbReference type="ARBA" id="ARBA00022692"/>
    </source>
</evidence>
<evidence type="ECO:0000256" key="3">
    <source>
        <dbReference type="ARBA" id="ARBA00022824"/>
    </source>
</evidence>
<dbReference type="AlphaFoldDB" id="A0A9P0KX73"/>
<evidence type="ECO:0000313" key="9">
    <source>
        <dbReference type="Proteomes" id="UP001152888"/>
    </source>
</evidence>
<keyword evidence="3" id="KW-0256">Endoplasmic reticulum</keyword>
<comment type="subcellular location">
    <subcellularLocation>
        <location evidence="1">Endoplasmic reticulum membrane</location>
        <topology evidence="1">Multi-pass membrane protein</topology>
    </subcellularLocation>
</comment>
<sequence>MTENISQIPNPLIMIYPSPKLKQYLRMCQGIFRIRGDKSDSKGDIPYLLDEDPEIIEKLKCNSKNNFRDLTMKYTDLNDLKCLSLQDICDLYKFILNENNTKDRKVYLHELLEGSHIILPQNKIVPRNKELQKRCEELRNKENNRKYQEMTKNVENAKRLYHDDKIKWQMEQMDKKLITIFQFIVSLVAGFLFGFTGIELITGSLDLGFRLILGIICASTVALAELYFLAKKLNDDI</sequence>
<evidence type="ECO:0000313" key="8">
    <source>
        <dbReference type="EMBL" id="CAH1979753.1"/>
    </source>
</evidence>
<dbReference type="InterPro" id="IPR021013">
    <property type="entry name" value="ATPase_Vma12"/>
</dbReference>
<dbReference type="GO" id="GO:0070072">
    <property type="term" value="P:vacuolar proton-transporting V-type ATPase complex assembly"/>
    <property type="evidence" value="ECO:0007669"/>
    <property type="project" value="InterPro"/>
</dbReference>
<evidence type="ECO:0000256" key="4">
    <source>
        <dbReference type="ARBA" id="ARBA00022989"/>
    </source>
</evidence>
<proteinExistence type="predicted"/>
<protein>
    <submittedName>
        <fullName evidence="8">Uncharacterized protein</fullName>
    </submittedName>
</protein>
<dbReference type="Proteomes" id="UP001152888">
    <property type="component" value="Unassembled WGS sequence"/>
</dbReference>
<evidence type="ECO:0000256" key="6">
    <source>
        <dbReference type="SAM" id="Coils"/>
    </source>
</evidence>
<comment type="caution">
    <text evidence="8">The sequence shown here is derived from an EMBL/GenBank/DDBJ whole genome shotgun (WGS) entry which is preliminary data.</text>
</comment>
<dbReference type="PANTHER" id="PTHR31394:SF1">
    <property type="entry name" value="TRANSMEMBRANE PROTEIN 199"/>
    <property type="match status" value="1"/>
</dbReference>
<evidence type="ECO:0000256" key="5">
    <source>
        <dbReference type="ARBA" id="ARBA00023136"/>
    </source>
</evidence>
<feature type="transmembrane region" description="Helical" evidence="7">
    <location>
        <begin position="207"/>
        <end position="230"/>
    </location>
</feature>
<keyword evidence="6" id="KW-0175">Coiled coil</keyword>
<evidence type="ECO:0000256" key="1">
    <source>
        <dbReference type="ARBA" id="ARBA00004477"/>
    </source>
</evidence>